<accession>A0A239XNC9</accession>
<sequence>MITKPKEVIFNPQTFYMRSQSLRGFVISQVPSSQIQRVGEQLNQVFAKGELLEEQVRLLPMTEAALRHKLLEEKAEKKKLVLTAF</sequence>
<dbReference type="EMBL" id="LT906454">
    <property type="protein sequence ID" value="SNV47706.1"/>
    <property type="molecule type" value="Genomic_DNA"/>
</dbReference>
<dbReference type="Proteomes" id="UP000215144">
    <property type="component" value="Chromosome 1"/>
</dbReference>
<gene>
    <name evidence="1" type="ORF">SAMEA4504048_02415</name>
</gene>
<protein>
    <submittedName>
        <fullName evidence="1">Oxidoreductase</fullName>
    </submittedName>
</protein>
<name>A0A239XNC9_STRAI</name>
<reference evidence="1 2" key="1">
    <citation type="submission" date="2017-06" db="EMBL/GenBank/DDBJ databases">
        <authorList>
            <consortium name="Pathogen Informatics"/>
        </authorList>
    </citation>
    <scope>NUCLEOTIDE SEQUENCE [LARGE SCALE GENOMIC DNA]</scope>
    <source>
        <strain evidence="1 2">NCTC11291</strain>
    </source>
</reference>
<dbReference type="KEGG" id="saco:SAME_02415"/>
<evidence type="ECO:0000313" key="1">
    <source>
        <dbReference type="EMBL" id="SNV47706.1"/>
    </source>
</evidence>
<evidence type="ECO:0000313" key="2">
    <source>
        <dbReference type="Proteomes" id="UP000215144"/>
    </source>
</evidence>
<organism evidence="1 2">
    <name type="scientific">Streptococcus acidominimus</name>
    <dbReference type="NCBI Taxonomy" id="1326"/>
    <lineage>
        <taxon>Bacteria</taxon>
        <taxon>Bacillati</taxon>
        <taxon>Bacillota</taxon>
        <taxon>Bacilli</taxon>
        <taxon>Lactobacillales</taxon>
        <taxon>Streptococcaceae</taxon>
        <taxon>Streptococcus</taxon>
    </lineage>
</organism>
<proteinExistence type="predicted"/>
<dbReference type="AlphaFoldDB" id="A0A239XNC9"/>